<protein>
    <submittedName>
        <fullName evidence="2">Glycosyltransferase family A protein</fullName>
    </submittedName>
</protein>
<dbReference type="Gene3D" id="3.90.550.10">
    <property type="entry name" value="Spore Coat Polysaccharide Biosynthesis Protein SpsA, Chain A"/>
    <property type="match status" value="1"/>
</dbReference>
<name>A0A9X3E0P4_9HYPH</name>
<keyword evidence="3" id="KW-1185">Reference proteome</keyword>
<dbReference type="PANTHER" id="PTHR43685:SF2">
    <property type="entry name" value="GLYCOSYLTRANSFERASE 2-LIKE DOMAIN-CONTAINING PROTEIN"/>
    <property type="match status" value="1"/>
</dbReference>
<dbReference type="Pfam" id="PF00535">
    <property type="entry name" value="Glycos_transf_2"/>
    <property type="match status" value="1"/>
</dbReference>
<dbReference type="EMBL" id="JAPKNK010000003">
    <property type="protein sequence ID" value="MCX5569561.1"/>
    <property type="molecule type" value="Genomic_DNA"/>
</dbReference>
<dbReference type="InterPro" id="IPR050834">
    <property type="entry name" value="Glycosyltransf_2"/>
</dbReference>
<evidence type="ECO:0000259" key="1">
    <source>
        <dbReference type="Pfam" id="PF00535"/>
    </source>
</evidence>
<accession>A0A9X3E0P4</accession>
<reference evidence="2" key="1">
    <citation type="submission" date="2022-11" db="EMBL/GenBank/DDBJ databases">
        <title>Biodiversity and phylogenetic relationships of bacteria.</title>
        <authorList>
            <person name="Machado R.A.R."/>
            <person name="Bhat A."/>
            <person name="Loulou A."/>
            <person name="Kallel S."/>
        </authorList>
    </citation>
    <scope>NUCLEOTIDE SEQUENCE</scope>
    <source>
        <strain evidence="2">K-TC2</strain>
    </source>
</reference>
<organism evidence="2 3">
    <name type="scientific">Kaistia nematophila</name>
    <dbReference type="NCBI Taxonomy" id="2994654"/>
    <lineage>
        <taxon>Bacteria</taxon>
        <taxon>Pseudomonadati</taxon>
        <taxon>Pseudomonadota</taxon>
        <taxon>Alphaproteobacteria</taxon>
        <taxon>Hyphomicrobiales</taxon>
        <taxon>Kaistiaceae</taxon>
        <taxon>Kaistia</taxon>
    </lineage>
</organism>
<proteinExistence type="predicted"/>
<dbReference type="PANTHER" id="PTHR43685">
    <property type="entry name" value="GLYCOSYLTRANSFERASE"/>
    <property type="match status" value="1"/>
</dbReference>
<sequence>MTMDRPRVSVVMPAFNRADYVAEALRSLQTEPGIDAEILVVDDGSTDGCDAVVAAIAAADPRVRLIRQDHRGVSAARNAGLAAATGEFLTFLDSDDVSAPGRILRQVTKLAARPDIAAVVGQRIYFNDMTADFQPREGSLWEQKLDICLASAVFRRSTFERFGGFDEALTYGEDIDFYFRLFEADSRFIIEIDTAIYYRRHAGNMTNDRDAMHRACLKAYHNSMLRRRATGRTRRLDVFFFRQFDRETEFGGCQETPAPAAATFNS</sequence>
<dbReference type="InterPro" id="IPR029044">
    <property type="entry name" value="Nucleotide-diphossugar_trans"/>
</dbReference>
<dbReference type="InterPro" id="IPR001173">
    <property type="entry name" value="Glyco_trans_2-like"/>
</dbReference>
<evidence type="ECO:0000313" key="2">
    <source>
        <dbReference type="EMBL" id="MCX5569561.1"/>
    </source>
</evidence>
<feature type="domain" description="Glycosyltransferase 2-like" evidence="1">
    <location>
        <begin position="9"/>
        <end position="141"/>
    </location>
</feature>
<dbReference type="GO" id="GO:0044010">
    <property type="term" value="P:single-species biofilm formation"/>
    <property type="evidence" value="ECO:0007669"/>
    <property type="project" value="TreeGrafter"/>
</dbReference>
<evidence type="ECO:0000313" key="3">
    <source>
        <dbReference type="Proteomes" id="UP001144805"/>
    </source>
</evidence>
<gene>
    <name evidence="2" type="ORF">OSH07_10195</name>
</gene>
<dbReference type="SUPFAM" id="SSF53448">
    <property type="entry name" value="Nucleotide-diphospho-sugar transferases"/>
    <property type="match status" value="1"/>
</dbReference>
<dbReference type="AlphaFoldDB" id="A0A9X3E0P4"/>
<dbReference type="RefSeq" id="WP_266338523.1">
    <property type="nucleotide sequence ID" value="NZ_JAPKNK010000003.1"/>
</dbReference>
<dbReference type="Proteomes" id="UP001144805">
    <property type="component" value="Unassembled WGS sequence"/>
</dbReference>
<comment type="caution">
    <text evidence="2">The sequence shown here is derived from an EMBL/GenBank/DDBJ whole genome shotgun (WGS) entry which is preliminary data.</text>
</comment>
<dbReference type="CDD" id="cd00761">
    <property type="entry name" value="Glyco_tranf_GTA_type"/>
    <property type="match status" value="1"/>
</dbReference>